<gene>
    <name evidence="2" type="ORF">MYMAC_005184</name>
</gene>
<keyword evidence="3" id="KW-1185">Reference proteome</keyword>
<evidence type="ECO:0000256" key="1">
    <source>
        <dbReference type="SAM" id="MobiDB-lite"/>
    </source>
</evidence>
<proteinExistence type="predicted"/>
<dbReference type="OrthoDB" id="5383207at2"/>
<name>A0A250K0Q6_9BACT</name>
<dbReference type="KEGG" id="mmas:MYMAC_005184"/>
<dbReference type="RefSeq" id="WP_013941844.1">
    <property type="nucleotide sequence ID" value="NZ_CP022203.1"/>
</dbReference>
<evidence type="ECO:0000313" key="3">
    <source>
        <dbReference type="Proteomes" id="UP000217343"/>
    </source>
</evidence>
<feature type="region of interest" description="Disordered" evidence="1">
    <location>
        <begin position="1"/>
        <end position="35"/>
    </location>
</feature>
<protein>
    <submittedName>
        <fullName evidence="2">Uncharacterized protein</fullName>
    </submittedName>
</protein>
<reference evidence="2 3" key="1">
    <citation type="submission" date="2017-06" db="EMBL/GenBank/DDBJ databases">
        <title>Sequencing and comparative analysis of myxobacterial genomes.</title>
        <authorList>
            <person name="Rupp O."/>
            <person name="Goesmann A."/>
            <person name="Sogaard-Andersen L."/>
        </authorList>
    </citation>
    <scope>NUCLEOTIDE SEQUENCE [LARGE SCALE GENOMIC DNA]</scope>
    <source>
        <strain evidence="2 3">DSM 14697</strain>
    </source>
</reference>
<dbReference type="Proteomes" id="UP000217343">
    <property type="component" value="Chromosome"/>
</dbReference>
<dbReference type="AlphaFoldDB" id="A0A250K0Q6"/>
<organism evidence="2 3">
    <name type="scientific">Corallococcus macrosporus DSM 14697</name>
    <dbReference type="NCBI Taxonomy" id="1189310"/>
    <lineage>
        <taxon>Bacteria</taxon>
        <taxon>Pseudomonadati</taxon>
        <taxon>Myxococcota</taxon>
        <taxon>Myxococcia</taxon>
        <taxon>Myxococcales</taxon>
        <taxon>Cystobacterineae</taxon>
        <taxon>Myxococcaceae</taxon>
        <taxon>Corallococcus</taxon>
    </lineage>
</organism>
<dbReference type="EMBL" id="CP022203">
    <property type="protein sequence ID" value="ATB49538.1"/>
    <property type="molecule type" value="Genomic_DNA"/>
</dbReference>
<sequence length="134" mass="14077">MLYKVTPMMAPPAPEKAKQREPGQGQPRKRRKSAVYDADGHEVLISLMCIKCKTLKPLAQFGLRKMADGAIRNQPWCRTCRSGAGSKKPKAGKDAAAVAATPVEEAAAVLQVVPDASRPEAGEAPAASVAAAQG</sequence>
<evidence type="ECO:0000313" key="2">
    <source>
        <dbReference type="EMBL" id="ATB49538.1"/>
    </source>
</evidence>
<accession>A0A250K0Q6</accession>